<keyword evidence="6" id="KW-1185">Reference proteome</keyword>
<feature type="domain" description="Heparan-alpha-glucosaminide N-acetyltransferase catalytic" evidence="3">
    <location>
        <begin position="3"/>
        <end position="177"/>
    </location>
</feature>
<reference evidence="7" key="2">
    <citation type="submission" date="2019-12" db="EMBL/GenBank/DDBJ databases">
        <title>Complete and draft genome sequences of new strains and members of some known species of the genus Rathayibacter isolated from plants.</title>
        <authorList>
            <person name="Tarlachkov S.V."/>
            <person name="Starodumova I.P."/>
            <person name="Dorofeeva L.V."/>
            <person name="Prisyazhnaya N.V."/>
            <person name="Leyn S."/>
            <person name="Zlamal J."/>
            <person name="Elan M."/>
            <person name="Osterman A.L."/>
            <person name="Nadler S."/>
            <person name="Subbotin S.A."/>
            <person name="Evtushenko L.I."/>
        </authorList>
    </citation>
    <scope>NUCLEOTIDE SEQUENCE [LARGE SCALE GENOMIC DNA]</scope>
    <source>
        <strain evidence="7">VKM Ac-2761</strain>
    </source>
</reference>
<feature type="transmembrane region" description="Helical" evidence="1">
    <location>
        <begin position="75"/>
        <end position="92"/>
    </location>
</feature>
<dbReference type="InterPro" id="IPR012429">
    <property type="entry name" value="HGSNAT_cat"/>
</dbReference>
<dbReference type="EMBL" id="CP047186">
    <property type="protein sequence ID" value="QHC57011.1"/>
    <property type="molecule type" value="Genomic_DNA"/>
</dbReference>
<feature type="transmembrane region" description="Helical" evidence="1">
    <location>
        <begin position="375"/>
        <end position="397"/>
    </location>
</feature>
<evidence type="ECO:0000313" key="6">
    <source>
        <dbReference type="Proteomes" id="UP000076717"/>
    </source>
</evidence>
<feature type="transmembrane region" description="Helical" evidence="1">
    <location>
        <begin position="338"/>
        <end position="363"/>
    </location>
</feature>
<dbReference type="Pfam" id="PF07786">
    <property type="entry name" value="HGSNAT_cat"/>
    <property type="match status" value="1"/>
</dbReference>
<keyword evidence="1" id="KW-1133">Transmembrane helix</keyword>
<dbReference type="Proteomes" id="UP000076717">
    <property type="component" value="Unassembled WGS sequence"/>
</dbReference>
<evidence type="ECO:0000313" key="4">
    <source>
        <dbReference type="EMBL" id="KZX21075.1"/>
    </source>
</evidence>
<feature type="transmembrane region" description="Helical" evidence="1">
    <location>
        <begin position="42"/>
        <end position="63"/>
    </location>
</feature>
<keyword evidence="1" id="KW-0472">Membrane</keyword>
<gene>
    <name evidence="4" type="ORF">ACH61_01777</name>
    <name evidence="5" type="ORF">GSU10_08650</name>
</gene>
<evidence type="ECO:0000259" key="3">
    <source>
        <dbReference type="Pfam" id="PF07786"/>
    </source>
</evidence>
<dbReference type="OrthoDB" id="4966979at2"/>
<evidence type="ECO:0000256" key="1">
    <source>
        <dbReference type="SAM" id="Phobius"/>
    </source>
</evidence>
<dbReference type="Proteomes" id="UP000465031">
    <property type="component" value="Chromosome"/>
</dbReference>
<feature type="transmembrane region" description="Helical" evidence="1">
    <location>
        <begin position="314"/>
        <end position="331"/>
    </location>
</feature>
<feature type="domain" description="DUF418" evidence="2">
    <location>
        <begin position="315"/>
        <end position="408"/>
    </location>
</feature>
<feature type="transmembrane region" description="Helical" evidence="1">
    <location>
        <begin position="186"/>
        <end position="207"/>
    </location>
</feature>
<organism evidence="4 6">
    <name type="scientific">Rathayibacter tanaceti</name>
    <dbReference type="NCBI Taxonomy" id="1671680"/>
    <lineage>
        <taxon>Bacteria</taxon>
        <taxon>Bacillati</taxon>
        <taxon>Actinomycetota</taxon>
        <taxon>Actinomycetes</taxon>
        <taxon>Micrococcales</taxon>
        <taxon>Microbacteriaceae</taxon>
        <taxon>Rathayibacter</taxon>
    </lineage>
</organism>
<proteinExistence type="predicted"/>
<sequence>MGVDVARGIAVIGMIGAHVGVTQTFDWARIETWTDVVNGRSALLFALLAGVSVALMSGGATIPSRDRLPRLRLQLVGRGAAVFAIGLVLELLNTGVAVILSVYGVLFVAVIPFLALRRRTLWILAAALAVAGPPLLEAARLLSLGASGPGLDLALLGTYPVTVWLALMLAGLAVGRSDLLAVRTAVVLLIGGVLLAAAGYGTATLLAPQDAIIGGSSSSSSSAGSGGSGPGAAGSTTAASVPISEIAGSRLLCHVEAEGYAVCYPEGVPDPLAAGGPTDTGAPYLEQVLEADVPASAVATLTDVEPHSGGTLEIIGSAGLGAAVLGLCLLVSRPVRWLLLPVAALGSMPLTSYSAHVVAILVAGGLDTWLVEGNAFWLVLSAALLAATTLWAVFLGAGPLERLTRRAADSMALVRRPSTRTP</sequence>
<dbReference type="KEGG" id="rte:GSU10_08650"/>
<keyword evidence="1" id="KW-0812">Transmembrane</keyword>
<dbReference type="AlphaFoldDB" id="A0A166HS09"/>
<name>A0A166HS09_9MICO</name>
<feature type="transmembrane region" description="Helical" evidence="1">
    <location>
        <begin position="98"/>
        <end position="116"/>
    </location>
</feature>
<evidence type="ECO:0000313" key="7">
    <source>
        <dbReference type="Proteomes" id="UP000465031"/>
    </source>
</evidence>
<evidence type="ECO:0000313" key="5">
    <source>
        <dbReference type="EMBL" id="QHC57011.1"/>
    </source>
</evidence>
<feature type="transmembrane region" description="Helical" evidence="1">
    <location>
        <begin position="154"/>
        <end position="174"/>
    </location>
</feature>
<reference evidence="5" key="3">
    <citation type="submission" date="2019-12" db="EMBL/GenBank/DDBJ databases">
        <title>Complete and Draft Genome Sequences of New Strains and Members of Some Known Species of the Genus Rathayibacter isolated from Plants.</title>
        <authorList>
            <person name="Tarlachkov S.V."/>
            <person name="Starodumova I.P."/>
            <person name="Dorofeeva L.V."/>
            <person name="Prisyazhnaya N.V."/>
            <person name="Leyn S.A."/>
            <person name="Zlamal J.E."/>
            <person name="Elane M.L."/>
            <person name="Osterman A.L."/>
            <person name="Nadler S.A."/>
            <person name="Subbotin S.A."/>
            <person name="Evtushenko L.I."/>
        </authorList>
    </citation>
    <scope>NUCLEOTIDE SEQUENCE</scope>
    <source>
        <strain evidence="5">VKM Ac-2761</strain>
    </source>
</reference>
<evidence type="ECO:0000259" key="2">
    <source>
        <dbReference type="Pfam" id="PF04235"/>
    </source>
</evidence>
<protein>
    <submittedName>
        <fullName evidence="5">DUF1624 domain-containing protein</fullName>
    </submittedName>
</protein>
<dbReference type="Pfam" id="PF04235">
    <property type="entry name" value="DUF418"/>
    <property type="match status" value="1"/>
</dbReference>
<accession>A0A166HS09</accession>
<dbReference type="InterPro" id="IPR007349">
    <property type="entry name" value="DUF418"/>
</dbReference>
<reference evidence="4 6" key="1">
    <citation type="submission" date="2015-08" db="EMBL/GenBank/DDBJ databases">
        <title>Draft Genome Sequence of Rathayibacter sp. Strain VKM Ac-2596 Isolated from Leaf Gall Induced by Plant-Parasitic Nematodes.</title>
        <authorList>
            <person name="Vasilenko O.V."/>
            <person name="Starodumova I.P."/>
            <person name="Tarlachkov S.V."/>
            <person name="Dorofeeva L.V."/>
            <person name="Evtushenko L.I."/>
        </authorList>
    </citation>
    <scope>NUCLEOTIDE SEQUENCE [LARGE SCALE GENOMIC DNA]</scope>
    <source>
        <strain evidence="4 6">VKM Ac-2596</strain>
    </source>
</reference>
<feature type="transmembrane region" description="Helical" evidence="1">
    <location>
        <begin position="121"/>
        <end position="142"/>
    </location>
</feature>
<dbReference type="EMBL" id="LIIN01000055">
    <property type="protein sequence ID" value="KZX21075.1"/>
    <property type="molecule type" value="Genomic_DNA"/>
</dbReference>